<gene>
    <name evidence="3" type="ORF">N783_01170</name>
</gene>
<dbReference type="Gene3D" id="3.40.50.1820">
    <property type="entry name" value="alpha/beta hydrolase"/>
    <property type="match status" value="1"/>
</dbReference>
<dbReference type="InterPro" id="IPR029058">
    <property type="entry name" value="AB_hydrolase_fold"/>
</dbReference>
<protein>
    <submittedName>
        <fullName evidence="3">Alpha/beta hydrolase</fullName>
    </submittedName>
</protein>
<dbReference type="eggNOG" id="COG0400">
    <property type="taxonomic scope" value="Bacteria"/>
</dbReference>
<dbReference type="OrthoDB" id="2803643at2"/>
<dbReference type="AlphaFoldDB" id="A0A0A5GG95"/>
<dbReference type="SUPFAM" id="SSF53474">
    <property type="entry name" value="alpha/beta-Hydrolases"/>
    <property type="match status" value="1"/>
</dbReference>
<dbReference type="GO" id="GO:0016787">
    <property type="term" value="F:hydrolase activity"/>
    <property type="evidence" value="ECO:0007669"/>
    <property type="project" value="UniProtKB-KW"/>
</dbReference>
<feature type="domain" description="Phospholipase/carboxylesterase/thioesterase" evidence="1">
    <location>
        <begin position="190"/>
        <end position="300"/>
    </location>
</feature>
<evidence type="ECO:0000313" key="3">
    <source>
        <dbReference type="EMBL" id="KGX90130.1"/>
    </source>
</evidence>
<comment type="caution">
    <text evidence="3">The sequence shown here is derived from an EMBL/GenBank/DDBJ whole genome shotgun (WGS) entry which is preliminary data.</text>
</comment>
<dbReference type="Proteomes" id="UP000030403">
    <property type="component" value="Unassembled WGS sequence"/>
</dbReference>
<sequence length="316" mass="36320">MTQLTYTKLLNETLEKYVESGVEEAYQFITQHADEIKGDHAQIYNFKYSLAAASGREEEALAIMKEAIIEKGHWYSYEYLKEDEDLDSIRNYDDFQYMLDLCKKREEEAKEKAKPEMDVMMPSANDEGHPLLIALHGNQENNRRTEENWYTAPSHGYTLAMPQSSQIEFSGGYSWDDVEKGSQELEAHYEELKQHGSINEDQLILGGFSAGARVALHTILKGDLPVKGFVLVGPWLPDIDELADNLEYLADQEIEGYVICGDQDQDCLEDTNRFVELLKEKNVKHTYKLIEGLDHDYPEDFPYLLETALKNIINNK</sequence>
<keyword evidence="3" id="KW-0378">Hydrolase</keyword>
<feature type="domain" description="BCE-2095-like N-terminal" evidence="2">
    <location>
        <begin position="5"/>
        <end position="110"/>
    </location>
</feature>
<evidence type="ECO:0000259" key="2">
    <source>
        <dbReference type="Pfam" id="PF22316"/>
    </source>
</evidence>
<proteinExistence type="predicted"/>
<dbReference type="InterPro" id="IPR054527">
    <property type="entry name" value="BCE_2095-like_N"/>
</dbReference>
<dbReference type="Pfam" id="PF02230">
    <property type="entry name" value="Abhydrolase_2"/>
    <property type="match status" value="1"/>
</dbReference>
<accession>A0A0A5GG95</accession>
<dbReference type="EMBL" id="AVPF01000009">
    <property type="protein sequence ID" value="KGX90130.1"/>
    <property type="molecule type" value="Genomic_DNA"/>
</dbReference>
<dbReference type="STRING" id="1385511.GCA_000425225_02611"/>
<evidence type="ECO:0000313" key="4">
    <source>
        <dbReference type="Proteomes" id="UP000030403"/>
    </source>
</evidence>
<evidence type="ECO:0000259" key="1">
    <source>
        <dbReference type="Pfam" id="PF02230"/>
    </source>
</evidence>
<dbReference type="RefSeq" id="WP_027446294.1">
    <property type="nucleotide sequence ID" value="NZ_AULJ01000032.1"/>
</dbReference>
<dbReference type="Pfam" id="PF22316">
    <property type="entry name" value="ABhydrolase-like_N"/>
    <property type="match status" value="1"/>
</dbReference>
<keyword evidence="4" id="KW-1185">Reference proteome</keyword>
<name>A0A0A5GG95_9BACI</name>
<reference evidence="3 4" key="1">
    <citation type="submission" date="2013-08" db="EMBL/GenBank/DDBJ databases">
        <authorList>
            <person name="Huang J."/>
            <person name="Wang G."/>
        </authorList>
    </citation>
    <scope>NUCLEOTIDE SEQUENCE [LARGE SCALE GENOMIC DNA]</scope>
    <source>
        <strain evidence="3 4">BH030004</strain>
    </source>
</reference>
<dbReference type="InterPro" id="IPR003140">
    <property type="entry name" value="PLipase/COase/thioEstase"/>
</dbReference>
<organism evidence="3 4">
    <name type="scientific">Pontibacillus marinus BH030004 = DSM 16465</name>
    <dbReference type="NCBI Taxonomy" id="1385511"/>
    <lineage>
        <taxon>Bacteria</taxon>
        <taxon>Bacillati</taxon>
        <taxon>Bacillota</taxon>
        <taxon>Bacilli</taxon>
        <taxon>Bacillales</taxon>
        <taxon>Bacillaceae</taxon>
        <taxon>Pontibacillus</taxon>
    </lineage>
</organism>